<dbReference type="Proteomes" id="UP000184510">
    <property type="component" value="Unassembled WGS sequence"/>
</dbReference>
<reference evidence="1 2" key="1">
    <citation type="submission" date="2016-11" db="EMBL/GenBank/DDBJ databases">
        <authorList>
            <person name="Jaros S."/>
            <person name="Januszkiewicz K."/>
            <person name="Wedrychowicz H."/>
        </authorList>
    </citation>
    <scope>NUCLEOTIDE SEQUENCE [LARGE SCALE GENOMIC DNA]</scope>
    <source>
        <strain evidence="1 2">DSM 18772</strain>
    </source>
</reference>
<dbReference type="EMBL" id="FQYR01000002">
    <property type="protein sequence ID" value="SHI79401.1"/>
    <property type="molecule type" value="Genomic_DNA"/>
</dbReference>
<gene>
    <name evidence="1" type="ORF">SAMN02745181_0905</name>
</gene>
<sequence>MDVSPLRVEMQKNYNYPRSPEFLVAPVSDEIGAFFLAANSNDREKNLLYMPIGTMVYSMQYLFL</sequence>
<dbReference type="InParanoid" id="A0A1M6E1S7"/>
<evidence type="ECO:0000313" key="1">
    <source>
        <dbReference type="EMBL" id="SHI79401.1"/>
    </source>
</evidence>
<organism evidence="1 2">
    <name type="scientific">Rubritalea squalenifaciens DSM 18772</name>
    <dbReference type="NCBI Taxonomy" id="1123071"/>
    <lineage>
        <taxon>Bacteria</taxon>
        <taxon>Pseudomonadati</taxon>
        <taxon>Verrucomicrobiota</taxon>
        <taxon>Verrucomicrobiia</taxon>
        <taxon>Verrucomicrobiales</taxon>
        <taxon>Rubritaleaceae</taxon>
        <taxon>Rubritalea</taxon>
    </lineage>
</organism>
<proteinExistence type="predicted"/>
<dbReference type="STRING" id="1123071.SAMN02745181_0905"/>
<dbReference type="AlphaFoldDB" id="A0A1M6E1S7"/>
<evidence type="ECO:0000313" key="2">
    <source>
        <dbReference type="Proteomes" id="UP000184510"/>
    </source>
</evidence>
<name>A0A1M6E1S7_9BACT</name>
<protein>
    <submittedName>
        <fullName evidence="1">Uncharacterized protein</fullName>
    </submittedName>
</protein>
<keyword evidence="2" id="KW-1185">Reference proteome</keyword>
<accession>A0A1M6E1S7</accession>